<evidence type="ECO:0000256" key="2">
    <source>
        <dbReference type="SAM" id="SignalP"/>
    </source>
</evidence>
<sequence length="195" mass="19719">MKKSLTFRVISGVIVASTLLLLPATATAAVDELIHPTTAVPAGGASSIAGTGDGKRVDGKRVDGTARQAAAAGTGRTKPVAAANLPFRLSVPGAVASGAYGSAQGRPGTPQVTVSLKVTGRAPCGVLQLTRNGPADGIEWYTVGALCHSGTATFRTQVNRLWGSRALPSVRLCNGDSLGLAEGVDCDDFVPRRGA</sequence>
<feature type="chain" id="PRO_5016293906" evidence="2">
    <location>
        <begin position="29"/>
        <end position="195"/>
    </location>
</feature>
<keyword evidence="4" id="KW-1185">Reference proteome</keyword>
<feature type="signal peptide" evidence="2">
    <location>
        <begin position="1"/>
        <end position="28"/>
    </location>
</feature>
<dbReference type="EMBL" id="QGGR01000012">
    <property type="protein sequence ID" value="PWK44264.1"/>
    <property type="molecule type" value="Genomic_DNA"/>
</dbReference>
<gene>
    <name evidence="3" type="ORF">BC793_112139</name>
</gene>
<evidence type="ECO:0000313" key="4">
    <source>
        <dbReference type="Proteomes" id="UP000245697"/>
    </source>
</evidence>
<name>A0A316FAG8_9ACTN</name>
<dbReference type="OrthoDB" id="3298032at2"/>
<keyword evidence="2" id="KW-0732">Signal</keyword>
<comment type="caution">
    <text evidence="3">The sequence shown here is derived from an EMBL/GenBank/DDBJ whole genome shotgun (WGS) entry which is preliminary data.</text>
</comment>
<dbReference type="RefSeq" id="WP_109596709.1">
    <property type="nucleotide sequence ID" value="NZ_BONA01000029.1"/>
</dbReference>
<evidence type="ECO:0000313" key="3">
    <source>
        <dbReference type="EMBL" id="PWK44264.1"/>
    </source>
</evidence>
<dbReference type="AlphaFoldDB" id="A0A316FAG8"/>
<reference evidence="3 4" key="1">
    <citation type="submission" date="2018-05" db="EMBL/GenBank/DDBJ databases">
        <title>Genomic Encyclopedia of Archaeal and Bacterial Type Strains, Phase II (KMG-II): from individual species to whole genera.</title>
        <authorList>
            <person name="Goeker M."/>
        </authorList>
    </citation>
    <scope>NUCLEOTIDE SEQUENCE [LARGE SCALE GENOMIC DNA]</scope>
    <source>
        <strain evidence="3 4">DSM 45184</strain>
    </source>
</reference>
<feature type="region of interest" description="Disordered" evidence="1">
    <location>
        <begin position="41"/>
        <end position="60"/>
    </location>
</feature>
<accession>A0A316FAG8</accession>
<organism evidence="3 4">
    <name type="scientific">Actinoplanes xinjiangensis</name>
    <dbReference type="NCBI Taxonomy" id="512350"/>
    <lineage>
        <taxon>Bacteria</taxon>
        <taxon>Bacillati</taxon>
        <taxon>Actinomycetota</taxon>
        <taxon>Actinomycetes</taxon>
        <taxon>Micromonosporales</taxon>
        <taxon>Micromonosporaceae</taxon>
        <taxon>Actinoplanes</taxon>
    </lineage>
</organism>
<proteinExistence type="predicted"/>
<dbReference type="Proteomes" id="UP000245697">
    <property type="component" value="Unassembled WGS sequence"/>
</dbReference>
<protein>
    <submittedName>
        <fullName evidence="3">Uncharacterized protein</fullName>
    </submittedName>
</protein>
<evidence type="ECO:0000256" key="1">
    <source>
        <dbReference type="SAM" id="MobiDB-lite"/>
    </source>
</evidence>